<dbReference type="EMBL" id="ALAO01000421">
    <property type="protein sequence ID" value="EKO37448.1"/>
    <property type="molecule type" value="Genomic_DNA"/>
</dbReference>
<dbReference type="Gene3D" id="2.60.120.560">
    <property type="entry name" value="Exo-inulinase, domain 1"/>
    <property type="match status" value="1"/>
</dbReference>
<protein>
    <recommendedName>
        <fullName evidence="3">Nucleoside 2-deoxyribosyltransferase</fullName>
    </recommendedName>
</protein>
<comment type="caution">
    <text evidence="1">The sequence shown here is derived from an EMBL/GenBank/DDBJ whole genome shotgun (WGS) entry which is preliminary data.</text>
</comment>
<proteinExistence type="predicted"/>
<dbReference type="Proteomes" id="UP000006272">
    <property type="component" value="Unassembled WGS sequence"/>
</dbReference>
<reference evidence="1 2" key="1">
    <citation type="submission" date="2012-07" db="EMBL/GenBank/DDBJ databases">
        <title>Draft genome sequence of Desulfovibrio magneticus str. Maddingley MBC34 obtained from a metagenomic sequence of a methanogenic enrichment isolated from coal-seam formation water in Victoria, Australia.</title>
        <authorList>
            <person name="Greenfield P."/>
            <person name="Hendry P."/>
            <person name="Li D."/>
            <person name="Rosewarne C.P."/>
            <person name="Tran-Dinh N."/>
            <person name="Elbourne L.D.H."/>
            <person name="Paulsen I.T."/>
            <person name="Midgley D.J."/>
        </authorList>
    </citation>
    <scope>NUCLEOTIDE SEQUENCE [LARGE SCALE GENOMIC DNA]</scope>
    <source>
        <strain evidence="2">Maddingley MBC34</strain>
    </source>
</reference>
<accession>K6H4L8</accession>
<dbReference type="Gene3D" id="3.40.50.450">
    <property type="match status" value="1"/>
</dbReference>
<dbReference type="AlphaFoldDB" id="K6H4L8"/>
<gene>
    <name evidence="1" type="ORF">B193_3880</name>
</gene>
<evidence type="ECO:0000313" key="2">
    <source>
        <dbReference type="Proteomes" id="UP000006272"/>
    </source>
</evidence>
<sequence>MNRNKPREWISLMGNFETEGDKLICKGGVWSKDGLEDHPMVGMFLTEDIVSDGKVQVDVEFTGLEGFSLFDIVLSYNASNRHMMLAGIGSLGPMYQISKFERTRELIASTGDGTNLKAGKIYSIEVVKEGSLVSLTVNGIKVVTATLPYVAEKSNIGISTMSRNDIVVHRFEVFSERPKAFVVMQFSDPYNQFYSEIIKDICGKFGIQVKRADENFGTGMVIADIVNDITESTFIIADISKDNPNVYYEIGYAHALNKPTIILAEKGTALPFDISPFRVLFYENTIIGRGKFEEGLRGHLESMIKS</sequence>
<evidence type="ECO:0008006" key="3">
    <source>
        <dbReference type="Google" id="ProtNLM"/>
    </source>
</evidence>
<organism evidence="1 2">
    <name type="scientific">Solidesulfovibrio magneticus str. Maddingley MBC34</name>
    <dbReference type="NCBI Taxonomy" id="1206767"/>
    <lineage>
        <taxon>Bacteria</taxon>
        <taxon>Pseudomonadati</taxon>
        <taxon>Thermodesulfobacteriota</taxon>
        <taxon>Desulfovibrionia</taxon>
        <taxon>Desulfovibrionales</taxon>
        <taxon>Desulfovibrionaceae</taxon>
        <taxon>Solidesulfovibrio</taxon>
    </lineage>
</organism>
<name>K6H4L8_9BACT</name>
<evidence type="ECO:0000313" key="1">
    <source>
        <dbReference type="EMBL" id="EKO37448.1"/>
    </source>
</evidence>
<dbReference type="SUPFAM" id="SSF52309">
    <property type="entry name" value="N-(deoxy)ribosyltransferase-like"/>
    <property type="match status" value="1"/>
</dbReference>